<evidence type="ECO:0000313" key="3">
    <source>
        <dbReference type="EMBL" id="MBD2199322.1"/>
    </source>
</evidence>
<dbReference type="RefSeq" id="WP_190551237.1">
    <property type="nucleotide sequence ID" value="NZ_CAWPNO010000092.1"/>
</dbReference>
<reference evidence="3 4" key="1">
    <citation type="journal article" date="2020" name="ISME J.">
        <title>Comparative genomics reveals insights into cyanobacterial evolution and habitat adaptation.</title>
        <authorList>
            <person name="Chen M.Y."/>
            <person name="Teng W.K."/>
            <person name="Zhao L."/>
            <person name="Hu C.X."/>
            <person name="Zhou Y.K."/>
            <person name="Han B.P."/>
            <person name="Song L.R."/>
            <person name="Shu W.S."/>
        </authorList>
    </citation>
    <scope>NUCLEOTIDE SEQUENCE [LARGE SCALE GENOMIC DNA]</scope>
    <source>
        <strain evidence="3 4">FACHB-288</strain>
    </source>
</reference>
<dbReference type="PROSITE" id="PS50966">
    <property type="entry name" value="ZF_SWIM"/>
    <property type="match status" value="1"/>
</dbReference>
<evidence type="ECO:0000259" key="2">
    <source>
        <dbReference type="PROSITE" id="PS50966"/>
    </source>
</evidence>
<evidence type="ECO:0000256" key="1">
    <source>
        <dbReference type="PROSITE-ProRule" id="PRU00325"/>
    </source>
</evidence>
<comment type="caution">
    <text evidence="3">The sequence shown here is derived from an EMBL/GenBank/DDBJ whole genome shotgun (WGS) entry which is preliminary data.</text>
</comment>
<feature type="domain" description="SWIM-type" evidence="2">
    <location>
        <begin position="54"/>
        <end position="91"/>
    </location>
</feature>
<dbReference type="InterPro" id="IPR007527">
    <property type="entry name" value="Znf_SWIM"/>
</dbReference>
<dbReference type="PANTHER" id="PTHR22619">
    <property type="entry name" value="ZINC FINGER SWIM DOMAIN CONTAINING PROTEIN 4, 5, 6"/>
    <property type="match status" value="1"/>
</dbReference>
<keyword evidence="1" id="KW-0479">Metal-binding</keyword>
<dbReference type="PANTHER" id="PTHR22619:SF0">
    <property type="entry name" value="ZINC FINGER SWIM DOMAIN-CONTAINING PROTEIN 6-LIKE PROTEIN"/>
    <property type="match status" value="1"/>
</dbReference>
<accession>A0ABR8AGZ9</accession>
<sequence>MLIPKLSEFTIRRNASAKSFQRGEAYYEADAVLYLTQRGNVIQAEVDGNEPHPYEVGLSFNSGGLTSVKCSCPYDGEGWCKHIVATMLVCMRQPQMIEERPTLEQLLNRLDHQQTQRLIQQLIVEYPRLIEAVDRHVTWITYTPVKHDNVKPLRQYNLDSKPFAQRVRQILRDAVRAWEDGYDEDPITEEILNLVQGAVDLCEQGDGRNAIAILAAITSSCVDNWDDVADYGADNYEILPQLNAAWCEAILTAELTPVEKVDLQVNLETWQDEWDADFGLASEALRQGWHYPLLLQVLEGDIPDMGVWEDDIPDYADDLALIRLKILERQERYQEYLYLAAAEGQTEQYLTMLGRLGRVDEAIIAAQAQMNTMEEAFALGKTLKEQNSLLEALEIAQIGLDLPGNCQYDLAIWTTDLALELNNQPVALSAMIAAFQIQPSLVSYEKIAELAGEEWAVVKPDLLQILRTSGGWGTEAAKVDIFLQEGLIEDAIAIVNEMSSYHADLIYRVMDVAIAQKPDWVIANARHRAELIMEAGKAEYYNTAVQWLKKVRTAYLEAGRKADWDSYKAKLIQEHGRKRKLMGLIKEQGLD</sequence>
<keyword evidence="4" id="KW-1185">Reference proteome</keyword>
<keyword evidence="1" id="KW-0863">Zinc-finger</keyword>
<gene>
    <name evidence="3" type="ORF">H6G24_28225</name>
</gene>
<proteinExistence type="predicted"/>
<dbReference type="Pfam" id="PF04434">
    <property type="entry name" value="SWIM"/>
    <property type="match status" value="1"/>
</dbReference>
<keyword evidence="1" id="KW-0862">Zinc</keyword>
<dbReference type="EMBL" id="JACJQH010000057">
    <property type="protein sequence ID" value="MBD2199322.1"/>
    <property type="molecule type" value="Genomic_DNA"/>
</dbReference>
<name>A0ABR8AGZ9_9CYAN</name>
<evidence type="ECO:0000313" key="4">
    <source>
        <dbReference type="Proteomes" id="UP000658514"/>
    </source>
</evidence>
<organism evidence="3 4">
    <name type="scientific">Calothrix parietina FACHB-288</name>
    <dbReference type="NCBI Taxonomy" id="2692896"/>
    <lineage>
        <taxon>Bacteria</taxon>
        <taxon>Bacillati</taxon>
        <taxon>Cyanobacteriota</taxon>
        <taxon>Cyanophyceae</taxon>
        <taxon>Nostocales</taxon>
        <taxon>Calotrichaceae</taxon>
        <taxon>Calothrix</taxon>
    </lineage>
</organism>
<dbReference type="Proteomes" id="UP000658514">
    <property type="component" value="Unassembled WGS sequence"/>
</dbReference>
<protein>
    <submittedName>
        <fullName evidence="3">SWIM zinc finger domain-containing protein</fullName>
    </submittedName>
</protein>